<dbReference type="OrthoDB" id="8926334at2"/>
<organism evidence="1 2">
    <name type="scientific">Paraburkholderia acidiphila</name>
    <dbReference type="NCBI Taxonomy" id="2571747"/>
    <lineage>
        <taxon>Bacteria</taxon>
        <taxon>Pseudomonadati</taxon>
        <taxon>Pseudomonadota</taxon>
        <taxon>Betaproteobacteria</taxon>
        <taxon>Burkholderiales</taxon>
        <taxon>Burkholderiaceae</taxon>
        <taxon>Paraburkholderia</taxon>
    </lineage>
</organism>
<dbReference type="RefSeq" id="WP_158763150.1">
    <property type="nucleotide sequence ID" value="NZ_CP046912.1"/>
</dbReference>
<dbReference type="AlphaFoldDB" id="A0A7Z2JEF5"/>
<dbReference type="Proteomes" id="UP000434209">
    <property type="component" value="Chromosome 4"/>
</dbReference>
<reference evidence="1 2" key="1">
    <citation type="submission" date="2019-12" db="EMBL/GenBank/DDBJ databases">
        <title>Paraburkholderia acidiphila 7Q-K02 sp. nov and Paraburkholderia acidisoli DHF22 sp. nov., two strains isolated from forest soil.</title>
        <authorList>
            <person name="Gao Z."/>
            <person name="Qiu L."/>
        </authorList>
    </citation>
    <scope>NUCLEOTIDE SEQUENCE [LARGE SCALE GENOMIC DNA]</scope>
    <source>
        <strain evidence="1 2">7Q-K02</strain>
    </source>
</reference>
<sequence length="85" mass="9577">MSFAFRFYGGLEIHPLVCPHRPTEPGFEHNSDEGFDAVVRIQECPEMREPGGQLRSRVSGRASVSYVEHLIDTCLPNQTVIDMKS</sequence>
<dbReference type="EMBL" id="CP046912">
    <property type="protein sequence ID" value="QGZ59975.1"/>
    <property type="molecule type" value="Genomic_DNA"/>
</dbReference>
<evidence type="ECO:0000313" key="2">
    <source>
        <dbReference type="Proteomes" id="UP000434209"/>
    </source>
</evidence>
<dbReference type="KEGG" id="pacp:FAZ97_34165"/>
<evidence type="ECO:0000313" key="1">
    <source>
        <dbReference type="EMBL" id="QGZ59975.1"/>
    </source>
</evidence>
<gene>
    <name evidence="1" type="ORF">FAZ97_34165</name>
</gene>
<proteinExistence type="predicted"/>
<protein>
    <submittedName>
        <fullName evidence="1">Uncharacterized protein</fullName>
    </submittedName>
</protein>
<accession>A0A7Z2JEF5</accession>
<keyword evidence="2" id="KW-1185">Reference proteome</keyword>
<name>A0A7Z2JEF5_9BURK</name>